<comment type="caution">
    <text evidence="6">Lacks conserved residue(s) required for the propagation of feature annotation.</text>
</comment>
<feature type="binding site" description="in other chain" evidence="6">
    <location>
        <position position="227"/>
    </location>
    <ligand>
        <name>dUMP</name>
        <dbReference type="ChEBI" id="CHEBI:246422"/>
        <note>ligand shared between dimeric partners</note>
    </ligand>
</feature>
<dbReference type="AlphaFoldDB" id="A0A2S5GE94"/>
<dbReference type="Proteomes" id="UP000239047">
    <property type="component" value="Unassembled WGS sequence"/>
</dbReference>
<dbReference type="InterPro" id="IPR023451">
    <property type="entry name" value="Thymidate_synth/dCMP_Mease_dom"/>
</dbReference>
<dbReference type="RefSeq" id="WP_104056694.1">
    <property type="nucleotide sequence ID" value="NZ_PREZ01000002.1"/>
</dbReference>
<dbReference type="GO" id="GO:0032259">
    <property type="term" value="P:methylation"/>
    <property type="evidence" value="ECO:0007669"/>
    <property type="project" value="UniProtKB-KW"/>
</dbReference>
<organism evidence="9 10">
    <name type="scientific">Jeotgalibacillus proteolyticus</name>
    <dbReference type="NCBI Taxonomy" id="2082395"/>
    <lineage>
        <taxon>Bacteria</taxon>
        <taxon>Bacillati</taxon>
        <taxon>Bacillota</taxon>
        <taxon>Bacilli</taxon>
        <taxon>Bacillales</taxon>
        <taxon>Caryophanaceae</taxon>
        <taxon>Jeotgalibacillus</taxon>
    </lineage>
</organism>
<dbReference type="PROSITE" id="PS00091">
    <property type="entry name" value="THYMIDYLATE_SYNTHASE"/>
    <property type="match status" value="1"/>
</dbReference>
<dbReference type="PRINTS" id="PR00108">
    <property type="entry name" value="THYMDSNTHASE"/>
</dbReference>
<evidence type="ECO:0000259" key="8">
    <source>
        <dbReference type="Pfam" id="PF00303"/>
    </source>
</evidence>
<dbReference type="HAMAP" id="MF_00008">
    <property type="entry name" value="Thymidy_synth_bact"/>
    <property type="match status" value="1"/>
</dbReference>
<dbReference type="PANTHER" id="PTHR11548">
    <property type="entry name" value="THYMIDYLATE SYNTHASE 1"/>
    <property type="match status" value="1"/>
</dbReference>
<dbReference type="NCBIfam" id="TIGR03284">
    <property type="entry name" value="thym_sym"/>
    <property type="match status" value="1"/>
</dbReference>
<keyword evidence="10" id="KW-1185">Reference proteome</keyword>
<name>A0A2S5GE94_9BACL</name>
<keyword evidence="5 6" id="KW-0545">Nucleotide biosynthesis</keyword>
<comment type="similarity">
    <text evidence="6">Belongs to the thymidylate synthase family. Bacterial-type ThyA subfamily.</text>
</comment>
<dbReference type="EC" id="2.1.1.45" evidence="1 6"/>
<dbReference type="InterPro" id="IPR000398">
    <property type="entry name" value="Thymidylate_synthase"/>
</dbReference>
<evidence type="ECO:0000256" key="1">
    <source>
        <dbReference type="ARBA" id="ARBA00011947"/>
    </source>
</evidence>
<dbReference type="PANTHER" id="PTHR11548:SF9">
    <property type="entry name" value="THYMIDYLATE SYNTHASE"/>
    <property type="match status" value="1"/>
</dbReference>
<gene>
    <name evidence="6" type="primary">thyA</name>
    <name evidence="9" type="ORF">C4B60_03805</name>
</gene>
<comment type="pathway">
    <text evidence="6">Pyrimidine metabolism; dTTP biosynthesis.</text>
</comment>
<feature type="binding site" description="in other chain" evidence="6">
    <location>
        <begin position="216"/>
        <end position="219"/>
    </location>
    <ligand>
        <name>dUMP</name>
        <dbReference type="ChEBI" id="CHEBI:246422"/>
        <note>ligand shared between dimeric partners</note>
    </ligand>
</feature>
<evidence type="ECO:0000256" key="5">
    <source>
        <dbReference type="ARBA" id="ARBA00022727"/>
    </source>
</evidence>
<dbReference type="InterPro" id="IPR020940">
    <property type="entry name" value="Thymidylate_synthase_AS"/>
</dbReference>
<feature type="binding site" evidence="6">
    <location>
        <position position="219"/>
    </location>
    <ligand>
        <name>(6R)-5,10-methylene-5,6,7,8-tetrahydrofolate</name>
        <dbReference type="ChEBI" id="CHEBI:15636"/>
    </ligand>
</feature>
<feature type="binding site" evidence="6">
    <location>
        <position position="312"/>
    </location>
    <ligand>
        <name>(6R)-5,10-methylene-5,6,7,8-tetrahydrofolate</name>
        <dbReference type="ChEBI" id="CHEBI:15636"/>
    </ligand>
</feature>
<feature type="binding site" description="in other chain" evidence="6">
    <location>
        <begin position="257"/>
        <end position="259"/>
    </location>
    <ligand>
        <name>dUMP</name>
        <dbReference type="ChEBI" id="CHEBI:246422"/>
        <note>ligand shared between dimeric partners</note>
    </ligand>
</feature>
<comment type="caution">
    <text evidence="9">The sequence shown here is derived from an EMBL/GenBank/DDBJ whole genome shotgun (WGS) entry which is preliminary data.</text>
</comment>
<keyword evidence="2 6" id="KW-0963">Cytoplasm</keyword>
<evidence type="ECO:0000256" key="7">
    <source>
        <dbReference type="PROSITE-ProRule" id="PRU10016"/>
    </source>
</evidence>
<dbReference type="Pfam" id="PF00303">
    <property type="entry name" value="Thymidylat_synt"/>
    <property type="match status" value="1"/>
</dbReference>
<evidence type="ECO:0000256" key="2">
    <source>
        <dbReference type="ARBA" id="ARBA00022490"/>
    </source>
</evidence>
<dbReference type="EMBL" id="PREZ01000002">
    <property type="protein sequence ID" value="PPA71203.1"/>
    <property type="molecule type" value="Genomic_DNA"/>
</dbReference>
<dbReference type="CDD" id="cd00351">
    <property type="entry name" value="TS_Pyrimidine_HMase"/>
    <property type="match status" value="1"/>
</dbReference>
<dbReference type="OrthoDB" id="9774633at2"/>
<feature type="domain" description="Thymidylate synthase/dCMP hydroxymethylase" evidence="8">
    <location>
        <begin position="2"/>
        <end position="313"/>
    </location>
</feature>
<dbReference type="NCBIfam" id="NF002496">
    <property type="entry name" value="PRK01827.1-2"/>
    <property type="match status" value="1"/>
</dbReference>
<dbReference type="GO" id="GO:0004799">
    <property type="term" value="F:thymidylate synthase activity"/>
    <property type="evidence" value="ECO:0007669"/>
    <property type="project" value="UniProtKB-UniRule"/>
</dbReference>
<evidence type="ECO:0000256" key="3">
    <source>
        <dbReference type="ARBA" id="ARBA00022603"/>
    </source>
</evidence>
<feature type="active site" description="Nucleophile" evidence="6">
    <location>
        <position position="196"/>
    </location>
</feature>
<comment type="subunit">
    <text evidence="6">Homodimer.</text>
</comment>
<evidence type="ECO:0000313" key="9">
    <source>
        <dbReference type="EMBL" id="PPA71203.1"/>
    </source>
</evidence>
<comment type="function">
    <text evidence="6">Catalyzes the reductive methylation of 2'-deoxyuridine-5'-monophosphate (dUMP) to 2'-deoxythymidine-5'-monophosphate (dTMP) while utilizing 5,10-methylenetetrahydrofolate (mTHF) as the methyl donor and reductant in the reaction, yielding dihydrofolate (DHF) as a by-product. This enzymatic reaction provides an intracellular de novo source of dTMP, an essential precursor for DNA biosynthesis.</text>
</comment>
<accession>A0A2S5GE94</accession>
<comment type="catalytic activity">
    <reaction evidence="6">
        <text>dUMP + (6R)-5,10-methylene-5,6,7,8-tetrahydrofolate = 7,8-dihydrofolate + dTMP</text>
        <dbReference type="Rhea" id="RHEA:12104"/>
        <dbReference type="ChEBI" id="CHEBI:15636"/>
        <dbReference type="ChEBI" id="CHEBI:57451"/>
        <dbReference type="ChEBI" id="CHEBI:63528"/>
        <dbReference type="ChEBI" id="CHEBI:246422"/>
        <dbReference type="EC" id="2.1.1.45"/>
    </reaction>
</comment>
<dbReference type="UniPathway" id="UPA00575"/>
<dbReference type="GO" id="GO:0005829">
    <property type="term" value="C:cytosol"/>
    <property type="evidence" value="ECO:0007669"/>
    <property type="project" value="TreeGrafter"/>
</dbReference>
<proteinExistence type="inferred from homology"/>
<sequence>MQQYLDLLHNVLENGTEKSDRTGTGTISSFGHQMKFDLSEGFPMVTTKRVPFGLIKSELIWFLKGDTNIKYLLEHNNHIWDEWAFKKWVESDEYAGPDMTNFGLRAQEDPEFKLLYEEQLAIFTQSILEDEGFAEKFGELGNIYGKQWREWRTEAGNTIDQLKEVIESIKHNPDSRRHIVTAWNPEDIPSMALPPCHTLFQFYVADGKLSCQLYQRSGDLFLGIPFNIASYALLTFLVAKECGLTPGTFIHTIGDAHIYSNHLEQVREQLTRAPKELPTLVISGEKDLFSIEPEDLSLEGYHPHPSIKAPVAV</sequence>
<feature type="binding site" description="in other chain" evidence="6">
    <location>
        <position position="21"/>
    </location>
    <ligand>
        <name>dUMP</name>
        <dbReference type="ChEBI" id="CHEBI:246422"/>
        <note>ligand shared between dimeric partners</note>
    </ligand>
</feature>
<evidence type="ECO:0000313" key="10">
    <source>
        <dbReference type="Proteomes" id="UP000239047"/>
    </source>
</evidence>
<comment type="subcellular location">
    <subcellularLocation>
        <location evidence="6">Cytoplasm</location>
    </subcellularLocation>
</comment>
<feature type="binding site" evidence="6">
    <location>
        <begin position="176"/>
        <end position="177"/>
    </location>
    <ligand>
        <name>dUMP</name>
        <dbReference type="ChEBI" id="CHEBI:246422"/>
        <note>ligand shared between dimeric partners</note>
    </ligand>
</feature>
<dbReference type="GO" id="GO:0006235">
    <property type="term" value="P:dTTP biosynthetic process"/>
    <property type="evidence" value="ECO:0007669"/>
    <property type="project" value="UniProtKB-UniRule"/>
</dbReference>
<dbReference type="GO" id="GO:0006231">
    <property type="term" value="P:dTMP biosynthetic process"/>
    <property type="evidence" value="ECO:0007669"/>
    <property type="project" value="UniProtKB-UniRule"/>
</dbReference>
<dbReference type="Gene3D" id="3.30.572.10">
    <property type="entry name" value="Thymidylate synthase/dCMP hydroxymethylase domain"/>
    <property type="match status" value="1"/>
</dbReference>
<evidence type="ECO:0000256" key="6">
    <source>
        <dbReference type="HAMAP-Rule" id="MF_00008"/>
    </source>
</evidence>
<evidence type="ECO:0000256" key="4">
    <source>
        <dbReference type="ARBA" id="ARBA00022679"/>
    </source>
</evidence>
<feature type="active site" evidence="7">
    <location>
        <position position="196"/>
    </location>
</feature>
<keyword evidence="4 6" id="KW-0808">Transferase</keyword>
<protein>
    <recommendedName>
        <fullName evidence="1 6">Thymidylate synthase</fullName>
        <shortName evidence="6">TS</shortName>
        <shortName evidence="6">TSase</shortName>
        <ecNumber evidence="1 6">2.1.1.45</ecNumber>
    </recommendedName>
</protein>
<reference evidence="9 10" key="1">
    <citation type="submission" date="2018-02" db="EMBL/GenBank/DDBJ databases">
        <title>Jeotgalibacillus proteolyticum sp. nov. a protease producing bacterium isolated from ocean sediments of Laizhou Bay.</title>
        <authorList>
            <person name="Li Y."/>
        </authorList>
    </citation>
    <scope>NUCLEOTIDE SEQUENCE [LARGE SCALE GENOMIC DNA]</scope>
    <source>
        <strain evidence="9 10">22-7</strain>
    </source>
</reference>
<dbReference type="InterPro" id="IPR045097">
    <property type="entry name" value="Thymidate_synth/dCMP_Mease"/>
</dbReference>
<dbReference type="InterPro" id="IPR036926">
    <property type="entry name" value="Thymidate_synth/dCMP_Mease_sf"/>
</dbReference>
<dbReference type="SUPFAM" id="SSF55831">
    <property type="entry name" value="Thymidylate synthase/dCMP hydroxymethylase"/>
    <property type="match status" value="1"/>
</dbReference>
<keyword evidence="3 6" id="KW-0489">Methyltransferase</keyword>